<organism evidence="2 3">
    <name type="scientific">Paracidovorax valerianellae</name>
    <dbReference type="NCBI Taxonomy" id="187868"/>
    <lineage>
        <taxon>Bacteria</taxon>
        <taxon>Pseudomonadati</taxon>
        <taxon>Pseudomonadota</taxon>
        <taxon>Betaproteobacteria</taxon>
        <taxon>Burkholderiales</taxon>
        <taxon>Comamonadaceae</taxon>
        <taxon>Paracidovorax</taxon>
    </lineage>
</organism>
<keyword evidence="3" id="KW-1185">Reference proteome</keyword>
<feature type="signal peptide" evidence="1">
    <location>
        <begin position="1"/>
        <end position="24"/>
    </location>
</feature>
<dbReference type="Proteomes" id="UP000198781">
    <property type="component" value="Unassembled WGS sequence"/>
</dbReference>
<protein>
    <recommendedName>
        <fullName evidence="4">DUF4148 domain-containing protein</fullName>
    </recommendedName>
</protein>
<evidence type="ECO:0000313" key="2">
    <source>
        <dbReference type="EMBL" id="SDE17022.1"/>
    </source>
</evidence>
<dbReference type="OrthoDB" id="8526877at2"/>
<dbReference type="Pfam" id="PF13663">
    <property type="entry name" value="DUF4148"/>
    <property type="match status" value="1"/>
</dbReference>
<evidence type="ECO:0000256" key="1">
    <source>
        <dbReference type="SAM" id="SignalP"/>
    </source>
</evidence>
<evidence type="ECO:0000313" key="3">
    <source>
        <dbReference type="Proteomes" id="UP000198781"/>
    </source>
</evidence>
<dbReference type="RefSeq" id="WP_139160438.1">
    <property type="nucleotide sequence ID" value="NZ_FMZC01000013.1"/>
</dbReference>
<dbReference type="InterPro" id="IPR025421">
    <property type="entry name" value="DUF4148"/>
</dbReference>
<reference evidence="2 3" key="1">
    <citation type="submission" date="2016-10" db="EMBL/GenBank/DDBJ databases">
        <authorList>
            <person name="de Groot N.N."/>
        </authorList>
    </citation>
    <scope>NUCLEOTIDE SEQUENCE [LARGE SCALE GENOMIC DNA]</scope>
    <source>
        <strain evidence="2 3">DSM 16619</strain>
    </source>
</reference>
<feature type="chain" id="PRO_5011660629" description="DUF4148 domain-containing protein" evidence="1">
    <location>
        <begin position="25"/>
        <end position="108"/>
    </location>
</feature>
<gene>
    <name evidence="2" type="ORF">SAMN05192589_11330</name>
</gene>
<proteinExistence type="predicted"/>
<dbReference type="AlphaFoldDB" id="A0A1G7AQL6"/>
<keyword evidence="1" id="KW-0732">Signal</keyword>
<dbReference type="EMBL" id="FMZC01000013">
    <property type="protein sequence ID" value="SDE17022.1"/>
    <property type="molecule type" value="Genomic_DNA"/>
</dbReference>
<sequence>MTRSPTVFLLATMSAALLPFSASASNTLHSAPTETGYTVHPQHAVEATPRAQVLSELNTARKDGTLVAMQWGLVAPAQEAAKSTLTREQVREEAARAAKANLLRYGDH</sequence>
<accession>A0A1G7AQL6</accession>
<dbReference type="STRING" id="187868.SAMN05192589_11330"/>
<name>A0A1G7AQL6_9BURK</name>
<evidence type="ECO:0008006" key="4">
    <source>
        <dbReference type="Google" id="ProtNLM"/>
    </source>
</evidence>